<gene>
    <name evidence="1" type="ORF">SSCH_880006</name>
</gene>
<reference evidence="2" key="1">
    <citation type="submission" date="2015-01" db="EMBL/GenBank/DDBJ databases">
        <authorList>
            <person name="Manzoor Shahid"/>
            <person name="Zubair Saima"/>
        </authorList>
    </citation>
    <scope>NUCLEOTIDE SEQUENCE [LARGE SCALE GENOMIC DNA]</scope>
    <source>
        <strain evidence="2">Sp3</strain>
    </source>
</reference>
<dbReference type="RefSeq" id="WP_044666194.1">
    <property type="nucleotide sequence ID" value="NZ_CDRZ01000289.1"/>
</dbReference>
<evidence type="ECO:0000313" key="2">
    <source>
        <dbReference type="Proteomes" id="UP000046155"/>
    </source>
</evidence>
<accession>A0A0B7MK74</accession>
<protein>
    <submittedName>
        <fullName evidence="1">Uncharacterized protein</fullName>
    </submittedName>
</protein>
<keyword evidence="2" id="KW-1185">Reference proteome</keyword>
<dbReference type="EMBL" id="CDRZ01000289">
    <property type="protein sequence ID" value="CEO90435.1"/>
    <property type="molecule type" value="Genomic_DNA"/>
</dbReference>
<evidence type="ECO:0000313" key="1">
    <source>
        <dbReference type="EMBL" id="CEO90435.1"/>
    </source>
</evidence>
<organism evidence="1 2">
    <name type="scientific">Syntrophaceticus schinkii</name>
    <dbReference type="NCBI Taxonomy" id="499207"/>
    <lineage>
        <taxon>Bacteria</taxon>
        <taxon>Bacillati</taxon>
        <taxon>Bacillota</taxon>
        <taxon>Clostridia</taxon>
        <taxon>Thermoanaerobacterales</taxon>
        <taxon>Thermoanaerobacterales Family III. Incertae Sedis</taxon>
        <taxon>Syntrophaceticus</taxon>
    </lineage>
</organism>
<dbReference type="AlphaFoldDB" id="A0A0B7MK74"/>
<proteinExistence type="predicted"/>
<sequence length="134" mass="15675">MNLKTFLEEVRMDCQEDELSKEDDLADKYDDETCALLDYMIDYLAECSDLFLDMADLEGELIEYMFKDEPVEVSKDSYDKFMNCITRESSTRKVCEEPLLDFAVSFRKSQEASEDDDEKAQKAILEVLEELDQE</sequence>
<dbReference type="Proteomes" id="UP000046155">
    <property type="component" value="Unassembled WGS sequence"/>
</dbReference>
<name>A0A0B7MK74_9FIRM</name>